<dbReference type="AlphaFoldDB" id="A0A3S5ALY5"/>
<protein>
    <submittedName>
        <fullName evidence="1">Uncharacterized protein</fullName>
    </submittedName>
</protein>
<name>A0A3S5ALY5_9PLAT</name>
<evidence type="ECO:0000313" key="1">
    <source>
        <dbReference type="EMBL" id="VEL19902.1"/>
    </source>
</evidence>
<comment type="caution">
    <text evidence="1">The sequence shown here is derived from an EMBL/GenBank/DDBJ whole genome shotgun (WGS) entry which is preliminary data.</text>
</comment>
<reference evidence="1" key="1">
    <citation type="submission" date="2018-11" db="EMBL/GenBank/DDBJ databases">
        <authorList>
            <consortium name="Pathogen Informatics"/>
        </authorList>
    </citation>
    <scope>NUCLEOTIDE SEQUENCE</scope>
</reference>
<gene>
    <name evidence="1" type="ORF">PXEA_LOCUS13342</name>
</gene>
<accession>A0A3S5ALY5</accession>
<sequence>MNITLPNVICLYAPHELRIDKAKPDSCQALRSLRPSVNMIVAQNDSKSVHSCPPDRIPLTEDQFIQLEIECFSRPIINSELEANQSDLQLRPEFKVGGCNDSFTKRTFLSCSSKNSNSPNCTINRAILPASRVHQETGIRLLSSRDATCINDIIPISGRKKEPNSVTLSGLKRRLPESKSTPQSFDSLLRASHTQRLSSYGLGHLLNQSSDSVMTSPLTRTLGSLCRKAFLQTNILDHSPVAAGSKSCELSNFFDTSDIQCSKDTNASRQLNSHSYNSIQFLNSDRSSIIQLCQSNEIFQSMLNDVLVHDGDMDARRRG</sequence>
<evidence type="ECO:0000313" key="2">
    <source>
        <dbReference type="Proteomes" id="UP000784294"/>
    </source>
</evidence>
<dbReference type="Proteomes" id="UP000784294">
    <property type="component" value="Unassembled WGS sequence"/>
</dbReference>
<proteinExistence type="predicted"/>
<organism evidence="1 2">
    <name type="scientific">Protopolystoma xenopodis</name>
    <dbReference type="NCBI Taxonomy" id="117903"/>
    <lineage>
        <taxon>Eukaryota</taxon>
        <taxon>Metazoa</taxon>
        <taxon>Spiralia</taxon>
        <taxon>Lophotrochozoa</taxon>
        <taxon>Platyhelminthes</taxon>
        <taxon>Monogenea</taxon>
        <taxon>Polyopisthocotylea</taxon>
        <taxon>Polystomatidea</taxon>
        <taxon>Polystomatidae</taxon>
        <taxon>Protopolystoma</taxon>
    </lineage>
</organism>
<keyword evidence="2" id="KW-1185">Reference proteome</keyword>
<dbReference type="EMBL" id="CAAALY010043807">
    <property type="protein sequence ID" value="VEL19902.1"/>
    <property type="molecule type" value="Genomic_DNA"/>
</dbReference>